<name>A0A0T6LVH8_WENVI</name>
<organism evidence="5 6">
    <name type="scientific">Wenjunlia vitaminophila</name>
    <name type="common">Streptomyces vitaminophilus</name>
    <dbReference type="NCBI Taxonomy" id="76728"/>
    <lineage>
        <taxon>Bacteria</taxon>
        <taxon>Bacillati</taxon>
        <taxon>Actinomycetota</taxon>
        <taxon>Actinomycetes</taxon>
        <taxon>Kitasatosporales</taxon>
        <taxon>Streptomycetaceae</taxon>
        <taxon>Wenjunlia</taxon>
    </lineage>
</organism>
<feature type="region of interest" description="Disordered" evidence="3">
    <location>
        <begin position="1"/>
        <end position="24"/>
    </location>
</feature>
<evidence type="ECO:0000313" key="5">
    <source>
        <dbReference type="EMBL" id="KRV50058.1"/>
    </source>
</evidence>
<dbReference type="InterPro" id="IPR015797">
    <property type="entry name" value="NUDIX_hydrolase-like_dom_sf"/>
</dbReference>
<evidence type="ECO:0000256" key="2">
    <source>
        <dbReference type="ARBA" id="ARBA00022801"/>
    </source>
</evidence>
<dbReference type="RefSeq" id="WP_058032791.1">
    <property type="nucleotide sequence ID" value="NZ_LLZU01000007.1"/>
</dbReference>
<keyword evidence="6" id="KW-1185">Reference proteome</keyword>
<dbReference type="EMBL" id="LLZU01000007">
    <property type="protein sequence ID" value="KRV50058.1"/>
    <property type="molecule type" value="Genomic_DNA"/>
</dbReference>
<dbReference type="STRING" id="76728.AQ490_17725"/>
<proteinExistence type="predicted"/>
<dbReference type="InterPro" id="IPR020084">
    <property type="entry name" value="NUDIX_hydrolase_CS"/>
</dbReference>
<dbReference type="PROSITE" id="PS51462">
    <property type="entry name" value="NUDIX"/>
    <property type="match status" value="1"/>
</dbReference>
<comment type="cofactor">
    <cofactor evidence="1">
        <name>Mg(2+)</name>
        <dbReference type="ChEBI" id="CHEBI:18420"/>
    </cofactor>
</comment>
<dbReference type="PROSITE" id="PS00893">
    <property type="entry name" value="NUDIX_BOX"/>
    <property type="match status" value="1"/>
</dbReference>
<dbReference type="Proteomes" id="UP000050867">
    <property type="component" value="Unassembled WGS sequence"/>
</dbReference>
<evidence type="ECO:0000259" key="4">
    <source>
        <dbReference type="PROSITE" id="PS51462"/>
    </source>
</evidence>
<dbReference type="OrthoDB" id="21342at2"/>
<evidence type="ECO:0000313" key="6">
    <source>
        <dbReference type="Proteomes" id="UP000050867"/>
    </source>
</evidence>
<dbReference type="InterPro" id="IPR000086">
    <property type="entry name" value="NUDIX_hydrolase_dom"/>
</dbReference>
<dbReference type="SUPFAM" id="SSF55811">
    <property type="entry name" value="Nudix"/>
    <property type="match status" value="1"/>
</dbReference>
<dbReference type="PANTHER" id="PTHR43046">
    <property type="entry name" value="GDP-MANNOSE MANNOSYL HYDROLASE"/>
    <property type="match status" value="1"/>
</dbReference>
<reference evidence="5 6" key="1">
    <citation type="submission" date="2015-10" db="EMBL/GenBank/DDBJ databases">
        <title>Draft genome sequence of pyrrolomycin-producing Streptomyces vitaminophilus.</title>
        <authorList>
            <person name="Graham D.E."/>
            <person name="Mahan K.M."/>
            <person name="Klingeman D.M."/>
            <person name="Hettich R.L."/>
            <person name="Parry R.J."/>
        </authorList>
    </citation>
    <scope>NUCLEOTIDE SEQUENCE [LARGE SCALE GENOMIC DNA]</scope>
    <source>
        <strain evidence="5 6">ATCC 31673</strain>
    </source>
</reference>
<gene>
    <name evidence="5" type="ORF">AQ490_17725</name>
</gene>
<evidence type="ECO:0000256" key="1">
    <source>
        <dbReference type="ARBA" id="ARBA00001946"/>
    </source>
</evidence>
<dbReference type="AlphaFoldDB" id="A0A0T6LVH8"/>
<accession>A0A0T6LVH8</accession>
<dbReference type="PANTHER" id="PTHR43046:SF14">
    <property type="entry name" value="MUTT_NUDIX FAMILY PROTEIN"/>
    <property type="match status" value="1"/>
</dbReference>
<evidence type="ECO:0000256" key="3">
    <source>
        <dbReference type="SAM" id="MobiDB-lite"/>
    </source>
</evidence>
<dbReference type="GO" id="GO:0016787">
    <property type="term" value="F:hydrolase activity"/>
    <property type="evidence" value="ECO:0007669"/>
    <property type="project" value="UniProtKB-KW"/>
</dbReference>
<dbReference type="Gene3D" id="3.90.79.10">
    <property type="entry name" value="Nucleoside Triphosphate Pyrophosphohydrolase"/>
    <property type="match status" value="1"/>
</dbReference>
<comment type="caution">
    <text evidence="5">The sequence shown here is derived from an EMBL/GenBank/DDBJ whole genome shotgun (WGS) entry which is preliminary data.</text>
</comment>
<sequence length="179" mass="19183">MRISSADEGTMVTESQTTDAGATLRPATEAMTLLVAAVIVHDHDTDQVVLLQRGPHAKFAQGMWDLPVGKSAPGEPITQTATRELYEETGLIVDEKALRPVHLIHAAWGVEAPNGFLTVVFATHEWSGTLTNAEPAKHSQVCWTDCTALPDHFVPSTAKALRSYLAGGPGVSLHGWEGH</sequence>
<protein>
    <submittedName>
        <fullName evidence="5">DNA mismatch repair protein MutT</fullName>
    </submittedName>
</protein>
<keyword evidence="2" id="KW-0378">Hydrolase</keyword>
<dbReference type="Pfam" id="PF00293">
    <property type="entry name" value="NUDIX"/>
    <property type="match status" value="1"/>
</dbReference>
<feature type="domain" description="Nudix hydrolase" evidence="4">
    <location>
        <begin position="31"/>
        <end position="167"/>
    </location>
</feature>